<feature type="compositionally biased region" description="Polar residues" evidence="1">
    <location>
        <begin position="1"/>
        <end position="16"/>
    </location>
</feature>
<protein>
    <submittedName>
        <fullName evidence="2">Cyclase family protein</fullName>
    </submittedName>
</protein>
<name>A0A967E7K8_9MICO</name>
<gene>
    <name evidence="2" type="ORF">G9U51_00390</name>
</gene>
<feature type="region of interest" description="Disordered" evidence="1">
    <location>
        <begin position="1"/>
        <end position="22"/>
    </location>
</feature>
<evidence type="ECO:0000313" key="2">
    <source>
        <dbReference type="EMBL" id="NHN54242.1"/>
    </source>
</evidence>
<dbReference type="SUPFAM" id="SSF102198">
    <property type="entry name" value="Putative cyclase"/>
    <property type="match status" value="1"/>
</dbReference>
<evidence type="ECO:0000256" key="1">
    <source>
        <dbReference type="SAM" id="MobiDB-lite"/>
    </source>
</evidence>
<proteinExistence type="predicted"/>
<dbReference type="RefSeq" id="WP_166191580.1">
    <property type="nucleotide sequence ID" value="NZ_JAAOIV010000001.1"/>
</dbReference>
<dbReference type="PANTHER" id="PTHR34861:SF10">
    <property type="entry name" value="CYCLASE"/>
    <property type="match status" value="1"/>
</dbReference>
<evidence type="ECO:0000313" key="3">
    <source>
        <dbReference type="Proteomes" id="UP000744769"/>
    </source>
</evidence>
<dbReference type="Gene3D" id="3.50.30.50">
    <property type="entry name" value="Putative cyclase"/>
    <property type="match status" value="1"/>
</dbReference>
<dbReference type="Proteomes" id="UP000744769">
    <property type="component" value="Unassembled WGS sequence"/>
</dbReference>
<dbReference type="InterPro" id="IPR037175">
    <property type="entry name" value="KFase_sf"/>
</dbReference>
<sequence>MCEQEPTATTASTTANRGGRPVSRAEFDKMFEQLRTWGTHADASRGAWAEAGPRQAADAARLVRSGRSAALGLPWNTVAGPDNAVPALHYMSDLGVREAPEPSTNKDFIGADFHGKAVSHLDALSHIAYRGELYDGHVSTEVVDATGASFGSVGALGHLVTRGVLIDLPHAEGVDWLEPGTAVGAEDLQRACDTLGVEPRPGDAILLRTGHFARRRKLGPWDPSTASAGLHVDAMPWIARYRPAVLGGDGDSDVRPSPTPGIHSPIHILAITALGTPLLDNLDLEDLASLAASEGRWEFFFVVAPLNIERGTGSPVNPIAVF</sequence>
<organism evidence="2 3">
    <name type="scientific">Metallococcus carri</name>
    <dbReference type="NCBI Taxonomy" id="1656884"/>
    <lineage>
        <taxon>Bacteria</taxon>
        <taxon>Bacillati</taxon>
        <taxon>Actinomycetota</taxon>
        <taxon>Actinomycetes</taxon>
        <taxon>Micrococcales</taxon>
        <taxon>Dermacoccaceae</taxon>
        <taxon>Metallococcus</taxon>
    </lineage>
</organism>
<accession>A0A967E7K8</accession>
<dbReference type="EMBL" id="JAAOIV010000001">
    <property type="protein sequence ID" value="NHN54242.1"/>
    <property type="molecule type" value="Genomic_DNA"/>
</dbReference>
<reference evidence="2" key="1">
    <citation type="submission" date="2020-03" db="EMBL/GenBank/DDBJ databases">
        <title>Draft sequencing of Calidifontibacter sp. DB0510.</title>
        <authorList>
            <person name="Kim D.-U."/>
        </authorList>
    </citation>
    <scope>NUCLEOTIDE SEQUENCE</scope>
    <source>
        <strain evidence="2">DB0510</strain>
    </source>
</reference>
<dbReference type="PANTHER" id="PTHR34861">
    <property type="match status" value="1"/>
</dbReference>
<dbReference type="InterPro" id="IPR007325">
    <property type="entry name" value="KFase/CYL"/>
</dbReference>
<comment type="caution">
    <text evidence="2">The sequence shown here is derived from an EMBL/GenBank/DDBJ whole genome shotgun (WGS) entry which is preliminary data.</text>
</comment>
<dbReference type="Pfam" id="PF04199">
    <property type="entry name" value="Cyclase"/>
    <property type="match status" value="1"/>
</dbReference>
<dbReference type="AlphaFoldDB" id="A0A967E7K8"/>
<dbReference type="GO" id="GO:0004061">
    <property type="term" value="F:arylformamidase activity"/>
    <property type="evidence" value="ECO:0007669"/>
    <property type="project" value="InterPro"/>
</dbReference>
<dbReference type="GO" id="GO:0019441">
    <property type="term" value="P:L-tryptophan catabolic process to kynurenine"/>
    <property type="evidence" value="ECO:0007669"/>
    <property type="project" value="InterPro"/>
</dbReference>
<keyword evidence="3" id="KW-1185">Reference proteome</keyword>